<dbReference type="InterPro" id="IPR006182">
    <property type="entry name" value="FliF_N_dom"/>
</dbReference>
<dbReference type="AlphaFoldDB" id="A0A7W7Y5C8"/>
<dbReference type="InterPro" id="IPR013556">
    <property type="entry name" value="Flag_M-ring_C"/>
</dbReference>
<gene>
    <name evidence="13" type="ORF">HNR37_001726</name>
</gene>
<keyword evidence="7 10" id="KW-0472">Membrane</keyword>
<comment type="function">
    <text evidence="9">The M ring may be actively involved in energy transduction.</text>
</comment>
<evidence type="ECO:0000256" key="3">
    <source>
        <dbReference type="ARBA" id="ARBA00007971"/>
    </source>
</evidence>
<dbReference type="PIRSF" id="PIRSF004862">
    <property type="entry name" value="FliF"/>
    <property type="match status" value="1"/>
</dbReference>
<keyword evidence="6 10" id="KW-1133">Transmembrane helix</keyword>
<keyword evidence="14" id="KW-1185">Reference proteome</keyword>
<feature type="domain" description="Flagellar M-ring C-terminal" evidence="12">
    <location>
        <begin position="258"/>
        <end position="420"/>
    </location>
</feature>
<keyword evidence="4" id="KW-1003">Cell membrane</keyword>
<feature type="transmembrane region" description="Helical" evidence="10">
    <location>
        <begin position="25"/>
        <end position="47"/>
    </location>
</feature>
<reference evidence="13 14" key="1">
    <citation type="submission" date="2020-08" db="EMBL/GenBank/DDBJ databases">
        <title>Genomic Encyclopedia of Type Strains, Phase IV (KMG-IV): sequencing the most valuable type-strain genomes for metagenomic binning, comparative biology and taxonomic classification.</title>
        <authorList>
            <person name="Goeker M."/>
        </authorList>
    </citation>
    <scope>NUCLEOTIDE SEQUENCE [LARGE SCALE GENOMIC DNA]</scope>
    <source>
        <strain evidence="13 14">DSM 22071</strain>
    </source>
</reference>
<evidence type="ECO:0000256" key="7">
    <source>
        <dbReference type="ARBA" id="ARBA00023136"/>
    </source>
</evidence>
<keyword evidence="13" id="KW-0282">Flagellum</keyword>
<dbReference type="Pfam" id="PF01514">
    <property type="entry name" value="YscJ_FliF"/>
    <property type="match status" value="1"/>
</dbReference>
<comment type="caution">
    <text evidence="13">The sequence shown here is derived from an EMBL/GenBank/DDBJ whole genome shotgun (WGS) entry which is preliminary data.</text>
</comment>
<dbReference type="RefSeq" id="WP_183732806.1">
    <property type="nucleotide sequence ID" value="NZ_JACHID010000010.1"/>
</dbReference>
<protein>
    <recommendedName>
        <fullName evidence="9">Flagellar M-ring protein</fullName>
    </recommendedName>
</protein>
<keyword evidence="13" id="KW-0969">Cilium</keyword>
<feature type="domain" description="Flagellar M-ring N-terminal" evidence="11">
    <location>
        <begin position="49"/>
        <end position="223"/>
    </location>
</feature>
<evidence type="ECO:0000313" key="13">
    <source>
        <dbReference type="EMBL" id="MBB5022391.1"/>
    </source>
</evidence>
<dbReference type="GO" id="GO:0009431">
    <property type="term" value="C:bacterial-type flagellum basal body, MS ring"/>
    <property type="evidence" value="ECO:0007669"/>
    <property type="project" value="InterPro"/>
</dbReference>
<dbReference type="PANTHER" id="PTHR30046">
    <property type="entry name" value="FLAGELLAR M-RING PROTEIN"/>
    <property type="match status" value="1"/>
</dbReference>
<dbReference type="InterPro" id="IPR045851">
    <property type="entry name" value="AMP-bd_C_sf"/>
</dbReference>
<evidence type="ECO:0000256" key="1">
    <source>
        <dbReference type="ARBA" id="ARBA00004117"/>
    </source>
</evidence>
<keyword evidence="8 9" id="KW-0975">Bacterial flagellum</keyword>
<evidence type="ECO:0000256" key="9">
    <source>
        <dbReference type="PIRNR" id="PIRNR004862"/>
    </source>
</evidence>
<dbReference type="EMBL" id="JACHID010000010">
    <property type="protein sequence ID" value="MBB5022391.1"/>
    <property type="molecule type" value="Genomic_DNA"/>
</dbReference>
<dbReference type="PANTHER" id="PTHR30046:SF0">
    <property type="entry name" value="FLAGELLAR M-RING PROTEIN"/>
    <property type="match status" value="1"/>
</dbReference>
<evidence type="ECO:0000256" key="8">
    <source>
        <dbReference type="ARBA" id="ARBA00023143"/>
    </source>
</evidence>
<feature type="transmembrane region" description="Helical" evidence="10">
    <location>
        <begin position="441"/>
        <end position="463"/>
    </location>
</feature>
<evidence type="ECO:0000259" key="11">
    <source>
        <dbReference type="Pfam" id="PF01514"/>
    </source>
</evidence>
<evidence type="ECO:0000313" key="14">
    <source>
        <dbReference type="Proteomes" id="UP000528322"/>
    </source>
</evidence>
<dbReference type="Pfam" id="PF08345">
    <property type="entry name" value="YscJ_FliF_C"/>
    <property type="match status" value="1"/>
</dbReference>
<proteinExistence type="inferred from homology"/>
<accession>A0A7W7Y5C8</accession>
<dbReference type="GO" id="GO:0003774">
    <property type="term" value="F:cytoskeletal motor activity"/>
    <property type="evidence" value="ECO:0007669"/>
    <property type="project" value="InterPro"/>
</dbReference>
<keyword evidence="5 10" id="KW-0812">Transmembrane</keyword>
<dbReference type="GO" id="GO:0071973">
    <property type="term" value="P:bacterial-type flagellum-dependent cell motility"/>
    <property type="evidence" value="ECO:0007669"/>
    <property type="project" value="InterPro"/>
</dbReference>
<keyword evidence="13" id="KW-0966">Cell projection</keyword>
<name>A0A7W7Y5C8_9BACT</name>
<evidence type="ECO:0000256" key="10">
    <source>
        <dbReference type="SAM" id="Phobius"/>
    </source>
</evidence>
<dbReference type="Gene3D" id="3.30.300.30">
    <property type="match status" value="1"/>
</dbReference>
<evidence type="ECO:0000259" key="12">
    <source>
        <dbReference type="Pfam" id="PF08345"/>
    </source>
</evidence>
<evidence type="ECO:0000256" key="5">
    <source>
        <dbReference type="ARBA" id="ARBA00022692"/>
    </source>
</evidence>
<sequence length="558" mass="62062">MKFSIKELIAQVSRLLQKLSRPQQITLGLVLGASVITIVTLVIWAIVASRPGHQVLFSNLAMEDAGEVAAKLSEMQVPYELQNDGRTIAVPANVVHQTRLNLAQEGLPRGSGVGFEIFDTAGIGMTEFIQKVNFRRALQGELGRTIAAIDGIESARVHIALPERSLFISQDQMAEASVALRLSPHSRLSGDQVNGIIHLVSSSVENLSADAVTVVDEQGRILNDLIQDTPDEDTLNVTQLAYQSNLERSLRRQLDNLLVSVLGQGNAYSNISLELDFDRVEEQREWYDPDSVIRSEQRIEELEQGRDAMGGIPGVRANIADQEDPDAGLSTTRSREVETTNYEIGRTLTNIQRSRGQIKRLTVAVAVNGSYVQEEEDGVTRTVYQPRSQEELDKITALVQSAIGYNENRGDRVVVTNLQFGDPPKSRFQELLEMQDLWQELLKYAGIALFFLFAFIFIIRPIVRWVVDMTRDEEELKKTFGTGQKKPKQLVPTQLPKTMAELESEMESQIDSEASVSASAVRGKVIRKKLEEIVKENPSGAAQLIRIWINDEASKGES</sequence>
<dbReference type="Proteomes" id="UP000528322">
    <property type="component" value="Unassembled WGS sequence"/>
</dbReference>
<evidence type="ECO:0000256" key="4">
    <source>
        <dbReference type="ARBA" id="ARBA00022475"/>
    </source>
</evidence>
<evidence type="ECO:0000256" key="6">
    <source>
        <dbReference type="ARBA" id="ARBA00022989"/>
    </source>
</evidence>
<comment type="similarity">
    <text evidence="3 9">Belongs to the FliF family.</text>
</comment>
<dbReference type="PRINTS" id="PR01009">
    <property type="entry name" value="FLGMRINGFLIF"/>
</dbReference>
<dbReference type="GO" id="GO:0005886">
    <property type="term" value="C:plasma membrane"/>
    <property type="evidence" value="ECO:0007669"/>
    <property type="project" value="UniProtKB-SubCell"/>
</dbReference>
<comment type="subcellular location">
    <subcellularLocation>
        <location evidence="1 9">Bacterial flagellum basal body</location>
    </subcellularLocation>
    <subcellularLocation>
        <location evidence="2">Cell membrane</location>
        <topology evidence="2">Multi-pass membrane protein</topology>
    </subcellularLocation>
</comment>
<evidence type="ECO:0000256" key="2">
    <source>
        <dbReference type="ARBA" id="ARBA00004651"/>
    </source>
</evidence>
<dbReference type="InterPro" id="IPR043427">
    <property type="entry name" value="YscJ/FliF"/>
</dbReference>
<dbReference type="NCBIfam" id="TIGR00206">
    <property type="entry name" value="fliF"/>
    <property type="match status" value="1"/>
</dbReference>
<dbReference type="InterPro" id="IPR000067">
    <property type="entry name" value="FlgMring_FliF"/>
</dbReference>
<organism evidence="13 14">
    <name type="scientific">Desulfurispira natronophila</name>
    <dbReference type="NCBI Taxonomy" id="682562"/>
    <lineage>
        <taxon>Bacteria</taxon>
        <taxon>Pseudomonadati</taxon>
        <taxon>Chrysiogenota</taxon>
        <taxon>Chrysiogenia</taxon>
        <taxon>Chrysiogenales</taxon>
        <taxon>Chrysiogenaceae</taxon>
        <taxon>Desulfurispira</taxon>
    </lineage>
</organism>